<proteinExistence type="predicted"/>
<name>A0ABQ9I9C0_9NEOP</name>
<reference evidence="2 3" key="1">
    <citation type="submission" date="2023-02" db="EMBL/GenBank/DDBJ databases">
        <title>LHISI_Scaffold_Assembly.</title>
        <authorList>
            <person name="Stuart O.P."/>
            <person name="Cleave R."/>
            <person name="Magrath M.J.L."/>
            <person name="Mikheyev A.S."/>
        </authorList>
    </citation>
    <scope>NUCLEOTIDE SEQUENCE [LARGE SCALE GENOMIC DNA]</scope>
    <source>
        <strain evidence="2">Daus_M_001</strain>
        <tissue evidence="2">Leg muscle</tissue>
    </source>
</reference>
<protein>
    <recommendedName>
        <fullName evidence="1">DUF5641 domain-containing protein</fullName>
    </recommendedName>
</protein>
<gene>
    <name evidence="2" type="ORF">PR048_005465</name>
</gene>
<comment type="caution">
    <text evidence="2">The sequence shown here is derived from an EMBL/GenBank/DDBJ whole genome shotgun (WGS) entry which is preliminary data.</text>
</comment>
<dbReference type="Pfam" id="PF18701">
    <property type="entry name" value="DUF5641"/>
    <property type="match status" value="1"/>
</dbReference>
<dbReference type="Proteomes" id="UP001159363">
    <property type="component" value="Chromosome 2"/>
</dbReference>
<evidence type="ECO:0000259" key="1">
    <source>
        <dbReference type="Pfam" id="PF18701"/>
    </source>
</evidence>
<evidence type="ECO:0000313" key="2">
    <source>
        <dbReference type="EMBL" id="KAJ8892884.1"/>
    </source>
</evidence>
<dbReference type="PANTHER" id="PTHR47331">
    <property type="entry name" value="PHD-TYPE DOMAIN-CONTAINING PROTEIN"/>
    <property type="match status" value="1"/>
</dbReference>
<accession>A0ABQ9I9C0</accession>
<organism evidence="2 3">
    <name type="scientific">Dryococelus australis</name>
    <dbReference type="NCBI Taxonomy" id="614101"/>
    <lineage>
        <taxon>Eukaryota</taxon>
        <taxon>Metazoa</taxon>
        <taxon>Ecdysozoa</taxon>
        <taxon>Arthropoda</taxon>
        <taxon>Hexapoda</taxon>
        <taxon>Insecta</taxon>
        <taxon>Pterygota</taxon>
        <taxon>Neoptera</taxon>
        <taxon>Polyneoptera</taxon>
        <taxon>Phasmatodea</taxon>
        <taxon>Verophasmatodea</taxon>
        <taxon>Anareolatae</taxon>
        <taxon>Phasmatidae</taxon>
        <taxon>Eurycanthinae</taxon>
        <taxon>Dryococelus</taxon>
    </lineage>
</organism>
<sequence length="170" mass="19560">MSGILDFTGQRGNYFHFLQPSAPHMGDLWKACIKSINFHLLRVIRNACLTFEEFDTVLCQVEACLNSLPLCLLSNEPMDLQILTPGHFLFGSSMLSPPDPNLLSLSANRLSRWKRVQHFTQPVWKRWPTDYLGTLQQRTKWKLCCPIWLSAVLFSSCRTIFLHLYGRTAS</sequence>
<keyword evidence="3" id="KW-1185">Reference proteome</keyword>
<evidence type="ECO:0000313" key="3">
    <source>
        <dbReference type="Proteomes" id="UP001159363"/>
    </source>
</evidence>
<dbReference type="EMBL" id="JARBHB010000002">
    <property type="protein sequence ID" value="KAJ8892884.1"/>
    <property type="molecule type" value="Genomic_DNA"/>
</dbReference>
<feature type="domain" description="DUF5641" evidence="1">
    <location>
        <begin position="111"/>
        <end position="142"/>
    </location>
</feature>
<dbReference type="InterPro" id="IPR040676">
    <property type="entry name" value="DUF5641"/>
</dbReference>